<feature type="transmembrane region" description="Helical" evidence="2">
    <location>
        <begin position="63"/>
        <end position="86"/>
    </location>
</feature>
<keyword evidence="2" id="KW-0812">Transmembrane</keyword>
<sequence>MRRPQARTSKERTPKLFFNCGRPANLCFLATFVFALLFFSAHFNELQMDSEVFILDLHTVYPAMILYMLPLVSSHAKWLSASAFAAHSYGMYSSKARVILPDLLAIGTWIFTIGCHLMPGSSPDFYLVRFIGAGILCVTTASVAFLPRKSKHRKRPNTIMSAFSVASTPVSQCTTLCSQSMLSADNESLFSTPVKPRSPGSVIASGRQKETQYRERRVTPTRDLSEILGGLKLDTENNSENTTRRRRGPFSSITYNPSVFDGRREGSLGRADSLGYGYNASIYAPSQALSQAPSKMRSLRAPPSVFTSVSQQNSQWSSSTSVLVAAAVAVSVATNCAMFAYMYYDRRQ</sequence>
<protein>
    <submittedName>
        <fullName evidence="4">Transmembrane protein</fullName>
    </submittedName>
</protein>
<reference evidence="4" key="1">
    <citation type="submission" date="2016-11" db="UniProtKB">
        <authorList>
            <consortium name="WormBaseParasite"/>
        </authorList>
    </citation>
    <scope>IDENTIFICATION</scope>
</reference>
<feature type="region of interest" description="Disordered" evidence="1">
    <location>
        <begin position="190"/>
        <end position="218"/>
    </location>
</feature>
<evidence type="ECO:0000256" key="1">
    <source>
        <dbReference type="SAM" id="MobiDB-lite"/>
    </source>
</evidence>
<dbReference type="WBParaSite" id="L893_g5922.t1">
    <property type="protein sequence ID" value="L893_g5922.t1"/>
    <property type="gene ID" value="L893_g5922"/>
</dbReference>
<keyword evidence="2" id="KW-1133">Transmembrane helix</keyword>
<feature type="compositionally biased region" description="Basic and acidic residues" evidence="1">
    <location>
        <begin position="207"/>
        <end position="218"/>
    </location>
</feature>
<keyword evidence="3" id="KW-1185">Reference proteome</keyword>
<evidence type="ECO:0000313" key="3">
    <source>
        <dbReference type="Proteomes" id="UP000095287"/>
    </source>
</evidence>
<feature type="transmembrane region" description="Helical" evidence="2">
    <location>
        <begin position="322"/>
        <end position="344"/>
    </location>
</feature>
<feature type="transmembrane region" description="Helical" evidence="2">
    <location>
        <begin position="21"/>
        <end position="43"/>
    </location>
</feature>
<proteinExistence type="predicted"/>
<name>A0A1I8AIV8_9BILA</name>
<evidence type="ECO:0000313" key="4">
    <source>
        <dbReference type="WBParaSite" id="L893_g5922.t1"/>
    </source>
</evidence>
<dbReference type="Proteomes" id="UP000095287">
    <property type="component" value="Unplaced"/>
</dbReference>
<accession>A0A1I8AIV8</accession>
<evidence type="ECO:0000256" key="2">
    <source>
        <dbReference type="SAM" id="Phobius"/>
    </source>
</evidence>
<feature type="transmembrane region" description="Helical" evidence="2">
    <location>
        <begin position="125"/>
        <end position="146"/>
    </location>
</feature>
<dbReference type="AlphaFoldDB" id="A0A1I8AIV8"/>
<organism evidence="3 4">
    <name type="scientific">Steinernema glaseri</name>
    <dbReference type="NCBI Taxonomy" id="37863"/>
    <lineage>
        <taxon>Eukaryota</taxon>
        <taxon>Metazoa</taxon>
        <taxon>Ecdysozoa</taxon>
        <taxon>Nematoda</taxon>
        <taxon>Chromadorea</taxon>
        <taxon>Rhabditida</taxon>
        <taxon>Tylenchina</taxon>
        <taxon>Panagrolaimomorpha</taxon>
        <taxon>Strongyloidoidea</taxon>
        <taxon>Steinernematidae</taxon>
        <taxon>Steinernema</taxon>
    </lineage>
</organism>
<feature type="transmembrane region" description="Helical" evidence="2">
    <location>
        <begin position="98"/>
        <end position="119"/>
    </location>
</feature>
<keyword evidence="2" id="KW-0472">Membrane</keyword>